<dbReference type="Proteomes" id="UP000034539">
    <property type="component" value="Unassembled WGS sequence"/>
</dbReference>
<dbReference type="PANTHER" id="PTHR12919:SF20">
    <property type="entry name" value="SMALL RIBOSOMAL SUBUNIT PROTEIN BS16M"/>
    <property type="match status" value="1"/>
</dbReference>
<dbReference type="NCBIfam" id="TIGR00002">
    <property type="entry name" value="S16"/>
    <property type="match status" value="1"/>
</dbReference>
<dbReference type="InterPro" id="IPR023803">
    <property type="entry name" value="Ribosomal_bS16_dom_sf"/>
</dbReference>
<sequence>MSVKIRLTRIGKRDDPKYRVIAIDSHKRRDASALEQLGTYDPMENPAKVTLKKDRIDYWISKGALVSEAVAVLIKK</sequence>
<dbReference type="AlphaFoldDB" id="A0A0G0SBX0"/>
<dbReference type="GO" id="GO:0003735">
    <property type="term" value="F:structural constituent of ribosome"/>
    <property type="evidence" value="ECO:0007669"/>
    <property type="project" value="InterPro"/>
</dbReference>
<dbReference type="PANTHER" id="PTHR12919">
    <property type="entry name" value="30S RIBOSOMAL PROTEIN S16"/>
    <property type="match status" value="1"/>
</dbReference>
<dbReference type="GO" id="GO:0005737">
    <property type="term" value="C:cytoplasm"/>
    <property type="evidence" value="ECO:0007669"/>
    <property type="project" value="UniProtKB-ARBA"/>
</dbReference>
<dbReference type="Gene3D" id="3.30.1320.10">
    <property type="match status" value="1"/>
</dbReference>
<comment type="similarity">
    <text evidence="3">Belongs to the bacterial ribosomal protein bS16 family.</text>
</comment>
<dbReference type="SUPFAM" id="SSF54565">
    <property type="entry name" value="Ribosomal protein S16"/>
    <property type="match status" value="1"/>
</dbReference>
<evidence type="ECO:0000256" key="1">
    <source>
        <dbReference type="ARBA" id="ARBA00022980"/>
    </source>
</evidence>
<dbReference type="HAMAP" id="MF_00385">
    <property type="entry name" value="Ribosomal_bS16"/>
    <property type="match status" value="1"/>
</dbReference>
<protein>
    <recommendedName>
        <fullName evidence="3">Small ribosomal subunit protein bS16</fullName>
    </recommendedName>
</protein>
<comment type="caution">
    <text evidence="4">The sequence shown here is derived from an EMBL/GenBank/DDBJ whole genome shotgun (WGS) entry which is preliminary data.</text>
</comment>
<evidence type="ECO:0000256" key="3">
    <source>
        <dbReference type="HAMAP-Rule" id="MF_00385"/>
    </source>
</evidence>
<accession>A0A0G0SBX0</accession>
<keyword evidence="1 3" id="KW-0689">Ribosomal protein</keyword>
<organism evidence="4 5">
    <name type="scientific">Candidatus Gottesmanbacteria bacterium GW2011_GWC2_39_8</name>
    <dbReference type="NCBI Taxonomy" id="1618450"/>
    <lineage>
        <taxon>Bacteria</taxon>
        <taxon>Candidatus Gottesmaniibacteriota</taxon>
    </lineage>
</organism>
<evidence type="ECO:0000313" key="5">
    <source>
        <dbReference type="Proteomes" id="UP000034539"/>
    </source>
</evidence>
<proteinExistence type="inferred from homology"/>
<dbReference type="EMBL" id="LBXN01000049">
    <property type="protein sequence ID" value="KKR32220.1"/>
    <property type="molecule type" value="Genomic_DNA"/>
</dbReference>
<dbReference type="GO" id="GO:0006412">
    <property type="term" value="P:translation"/>
    <property type="evidence" value="ECO:0007669"/>
    <property type="project" value="UniProtKB-UniRule"/>
</dbReference>
<dbReference type="InterPro" id="IPR000307">
    <property type="entry name" value="Ribosomal_bS16"/>
</dbReference>
<name>A0A0G0SBX0_9BACT</name>
<evidence type="ECO:0000313" key="4">
    <source>
        <dbReference type="EMBL" id="KKR32220.1"/>
    </source>
</evidence>
<evidence type="ECO:0000256" key="2">
    <source>
        <dbReference type="ARBA" id="ARBA00023274"/>
    </source>
</evidence>
<dbReference type="InterPro" id="IPR020592">
    <property type="entry name" value="Ribosomal_bS16_CS"/>
</dbReference>
<dbReference type="Pfam" id="PF00886">
    <property type="entry name" value="Ribosomal_S16"/>
    <property type="match status" value="1"/>
</dbReference>
<reference evidence="4 5" key="1">
    <citation type="journal article" date="2015" name="Nature">
        <title>rRNA introns, odd ribosomes, and small enigmatic genomes across a large radiation of phyla.</title>
        <authorList>
            <person name="Brown C.T."/>
            <person name="Hug L.A."/>
            <person name="Thomas B.C."/>
            <person name="Sharon I."/>
            <person name="Castelle C.J."/>
            <person name="Singh A."/>
            <person name="Wilkins M.J."/>
            <person name="Williams K.H."/>
            <person name="Banfield J.F."/>
        </authorList>
    </citation>
    <scope>NUCLEOTIDE SEQUENCE [LARGE SCALE GENOMIC DNA]</scope>
</reference>
<keyword evidence="2 3" id="KW-0687">Ribonucleoprotein</keyword>
<dbReference type="GO" id="GO:0015935">
    <property type="term" value="C:small ribosomal subunit"/>
    <property type="evidence" value="ECO:0007669"/>
    <property type="project" value="TreeGrafter"/>
</dbReference>
<gene>
    <name evidence="3" type="primary">rpsP</name>
    <name evidence="4" type="ORF">UT63_C0049G0019</name>
</gene>
<dbReference type="PROSITE" id="PS00732">
    <property type="entry name" value="RIBOSOMAL_S16"/>
    <property type="match status" value="1"/>
</dbReference>